<feature type="domain" description="Rab-GAP TBC" evidence="2">
    <location>
        <begin position="34"/>
        <end position="372"/>
    </location>
</feature>
<dbReference type="InterPro" id="IPR035969">
    <property type="entry name" value="Rab-GAP_TBC_sf"/>
</dbReference>
<dbReference type="GO" id="GO:0005096">
    <property type="term" value="F:GTPase activator activity"/>
    <property type="evidence" value="ECO:0007669"/>
    <property type="project" value="UniProtKB-KW"/>
</dbReference>
<protein>
    <recommendedName>
        <fullName evidence="2">Rab-GAP TBC domain-containing protein</fullName>
    </recommendedName>
</protein>
<keyword evidence="1" id="KW-0343">GTPase activation</keyword>
<dbReference type="FunFam" id="1.10.8.270:FF:000031">
    <property type="entry name" value="TBC1 domain family member 5"/>
    <property type="match status" value="1"/>
</dbReference>
<dbReference type="FunFam" id="1.10.472.80:FF:000038">
    <property type="entry name" value="TBC1 domain family member 5"/>
    <property type="match status" value="1"/>
</dbReference>
<dbReference type="AlphaFoldDB" id="A0A9W8ALQ0"/>
<dbReference type="PANTHER" id="PTHR22957:SF337">
    <property type="entry name" value="TBC1 DOMAIN FAMILY MEMBER 5"/>
    <property type="match status" value="1"/>
</dbReference>
<dbReference type="EMBL" id="JANBPY010002865">
    <property type="protein sequence ID" value="KAJ1953459.1"/>
    <property type="molecule type" value="Genomic_DNA"/>
</dbReference>
<dbReference type="PROSITE" id="PS50086">
    <property type="entry name" value="TBC_RABGAP"/>
    <property type="match status" value="1"/>
</dbReference>
<dbReference type="SUPFAM" id="SSF47923">
    <property type="entry name" value="Ypt/Rab-GAP domain of gyp1p"/>
    <property type="match status" value="2"/>
</dbReference>
<feature type="non-terminal residue" evidence="3">
    <location>
        <position position="413"/>
    </location>
</feature>
<keyword evidence="4" id="KW-1185">Reference proteome</keyword>
<dbReference type="OrthoDB" id="27140at2759"/>
<sequence>MLTPDEARTRWSKLRESSLLSLPTLRTLGQTTLTPKQTLTSIAWMLYLEYLPELNDIGQIWPDILRKERTHYQHLRHKYITVPFQMLHPVGDRESSDMAVSHMPNEELRGKRAGTPVVDLSVHNPLSLEEDSPWQQHFQDEELKVLIRQDVRRTFPEQACFHNPRAQTMLEDILFVYCKVHQGVSYRQGMHELLAPLWKVIDEERVDLSHTEWWTQDPLGTPNTRSTPSAEEAVLQALDVRFTEHDTFTLFCRLMRTAQPWFEINEVAQNASARLQRRGAASSRAGDRQGRMVESLKHLKIAELSRATPILACCNNVYHGLLKTVDPEYYQHLESVGVEPQLFGMRWIRLLWGREFPFEELMVLWTALFADDADLSAVEYVCLAMLLRVRHLLMGADYNTCLQYLLKYPPLID</sequence>
<evidence type="ECO:0000313" key="3">
    <source>
        <dbReference type="EMBL" id="KAJ1953459.1"/>
    </source>
</evidence>
<reference evidence="3" key="1">
    <citation type="submission" date="2022-07" db="EMBL/GenBank/DDBJ databases">
        <title>Phylogenomic reconstructions and comparative analyses of Kickxellomycotina fungi.</title>
        <authorList>
            <person name="Reynolds N.K."/>
            <person name="Stajich J.E."/>
            <person name="Barry K."/>
            <person name="Grigoriev I.V."/>
            <person name="Crous P."/>
            <person name="Smith M.E."/>
        </authorList>
    </citation>
    <scope>NUCLEOTIDE SEQUENCE</scope>
    <source>
        <strain evidence="3">RSA 1196</strain>
    </source>
</reference>
<accession>A0A9W8ALQ0</accession>
<dbReference type="PANTHER" id="PTHR22957">
    <property type="entry name" value="TBC1 DOMAIN FAMILY MEMBER GTPASE-ACTIVATING PROTEIN"/>
    <property type="match status" value="1"/>
</dbReference>
<proteinExistence type="predicted"/>
<evidence type="ECO:0000259" key="2">
    <source>
        <dbReference type="PROSITE" id="PS50086"/>
    </source>
</evidence>
<dbReference type="SMART" id="SM00164">
    <property type="entry name" value="TBC"/>
    <property type="match status" value="1"/>
</dbReference>
<gene>
    <name evidence="3" type="ORF">IWQ62_005985</name>
</gene>
<dbReference type="Pfam" id="PF00566">
    <property type="entry name" value="RabGAP-TBC"/>
    <property type="match status" value="2"/>
</dbReference>
<comment type="caution">
    <text evidence="3">The sequence shown here is derived from an EMBL/GenBank/DDBJ whole genome shotgun (WGS) entry which is preliminary data.</text>
</comment>
<evidence type="ECO:0000313" key="4">
    <source>
        <dbReference type="Proteomes" id="UP001150925"/>
    </source>
</evidence>
<dbReference type="Gene3D" id="1.10.8.270">
    <property type="entry name" value="putative rabgap domain of human tbc1 domain family member 14 like domains"/>
    <property type="match status" value="1"/>
</dbReference>
<dbReference type="Gene3D" id="1.10.472.80">
    <property type="entry name" value="Ypt/Rab-GAP domain of gyp1p, domain 3"/>
    <property type="match status" value="1"/>
</dbReference>
<name>A0A9W8ALQ0_9FUNG</name>
<evidence type="ECO:0000256" key="1">
    <source>
        <dbReference type="ARBA" id="ARBA00022468"/>
    </source>
</evidence>
<dbReference type="Proteomes" id="UP001150925">
    <property type="component" value="Unassembled WGS sequence"/>
</dbReference>
<organism evidence="3 4">
    <name type="scientific">Dispira parvispora</name>
    <dbReference type="NCBI Taxonomy" id="1520584"/>
    <lineage>
        <taxon>Eukaryota</taxon>
        <taxon>Fungi</taxon>
        <taxon>Fungi incertae sedis</taxon>
        <taxon>Zoopagomycota</taxon>
        <taxon>Kickxellomycotina</taxon>
        <taxon>Dimargaritomycetes</taxon>
        <taxon>Dimargaritales</taxon>
        <taxon>Dimargaritaceae</taxon>
        <taxon>Dispira</taxon>
    </lineage>
</organism>
<dbReference type="InterPro" id="IPR000195">
    <property type="entry name" value="Rab-GAP-TBC_dom"/>
</dbReference>